<keyword evidence="3" id="KW-1185">Reference proteome</keyword>
<feature type="compositionally biased region" description="Basic and acidic residues" evidence="1">
    <location>
        <begin position="174"/>
        <end position="185"/>
    </location>
</feature>
<feature type="region of interest" description="Disordered" evidence="1">
    <location>
        <begin position="174"/>
        <end position="204"/>
    </location>
</feature>
<proteinExistence type="predicted"/>
<evidence type="ECO:0000313" key="3">
    <source>
        <dbReference type="Proteomes" id="UP000005239"/>
    </source>
</evidence>
<feature type="compositionally biased region" description="Polar residues" evidence="1">
    <location>
        <begin position="186"/>
        <end position="199"/>
    </location>
</feature>
<reference evidence="2" key="2">
    <citation type="submission" date="2022-06" db="UniProtKB">
        <authorList>
            <consortium name="EnsemblMetazoa"/>
        </authorList>
    </citation>
    <scope>IDENTIFICATION</scope>
    <source>
        <strain evidence="2">PS312</strain>
    </source>
</reference>
<sequence>MERNSSHSSLASDLKQKRVVFPLPSFQPFRVAKKNLPELKEANCDCSLIDASFHHVESNGMRQEAASRENQSITGYEADESMAVEEEMKKTKHRRTAKIEKTKYNIYCWLEKSILEATTPLLTIKSHPKKRRSCYQSRKESIVNVIFVSALLPYRYAIPIDRIAVKSGRDLEETSEQKKLIHSDSTENGSQSTRDTSPQDLLPVSDAARFNSPSRLLIIAGIEIDR</sequence>
<evidence type="ECO:0000256" key="1">
    <source>
        <dbReference type="SAM" id="MobiDB-lite"/>
    </source>
</evidence>
<protein>
    <submittedName>
        <fullName evidence="2">Uncharacterized protein</fullName>
    </submittedName>
</protein>
<accession>A0A2A6BWT7</accession>
<dbReference type="Proteomes" id="UP000005239">
    <property type="component" value="Unassembled WGS sequence"/>
</dbReference>
<organism evidence="2 3">
    <name type="scientific">Pristionchus pacificus</name>
    <name type="common">Parasitic nematode worm</name>
    <dbReference type="NCBI Taxonomy" id="54126"/>
    <lineage>
        <taxon>Eukaryota</taxon>
        <taxon>Metazoa</taxon>
        <taxon>Ecdysozoa</taxon>
        <taxon>Nematoda</taxon>
        <taxon>Chromadorea</taxon>
        <taxon>Rhabditida</taxon>
        <taxon>Rhabditina</taxon>
        <taxon>Diplogasteromorpha</taxon>
        <taxon>Diplogasteroidea</taxon>
        <taxon>Neodiplogasteridae</taxon>
        <taxon>Pristionchus</taxon>
    </lineage>
</organism>
<dbReference type="AlphaFoldDB" id="A0A2A6BWT7"/>
<name>A0A2A6BWT7_PRIPA</name>
<reference evidence="3" key="1">
    <citation type="journal article" date="2008" name="Nat. Genet.">
        <title>The Pristionchus pacificus genome provides a unique perspective on nematode lifestyle and parasitism.</title>
        <authorList>
            <person name="Dieterich C."/>
            <person name="Clifton S.W."/>
            <person name="Schuster L.N."/>
            <person name="Chinwalla A."/>
            <person name="Delehaunty K."/>
            <person name="Dinkelacker I."/>
            <person name="Fulton L."/>
            <person name="Fulton R."/>
            <person name="Godfrey J."/>
            <person name="Minx P."/>
            <person name="Mitreva M."/>
            <person name="Roeseler W."/>
            <person name="Tian H."/>
            <person name="Witte H."/>
            <person name="Yang S.P."/>
            <person name="Wilson R.K."/>
            <person name="Sommer R.J."/>
        </authorList>
    </citation>
    <scope>NUCLEOTIDE SEQUENCE [LARGE SCALE GENOMIC DNA]</scope>
    <source>
        <strain evidence="3">PS312</strain>
    </source>
</reference>
<gene>
    <name evidence="2" type="primary">WBGene00280911</name>
</gene>
<evidence type="ECO:0000313" key="2">
    <source>
        <dbReference type="EnsemblMetazoa" id="PPA42542.1"/>
    </source>
</evidence>
<accession>A0A8R1Z713</accession>
<dbReference type="EnsemblMetazoa" id="PPA42542.1">
    <property type="protein sequence ID" value="PPA42542.1"/>
    <property type="gene ID" value="WBGene00280911"/>
</dbReference>